<feature type="compositionally biased region" description="Basic and acidic residues" evidence="5">
    <location>
        <begin position="488"/>
        <end position="505"/>
    </location>
</feature>
<reference evidence="8" key="1">
    <citation type="submission" date="2021-01" db="EMBL/GenBank/DDBJ databases">
        <authorList>
            <person name="Corre E."/>
            <person name="Pelletier E."/>
            <person name="Niang G."/>
            <person name="Scheremetjew M."/>
            <person name="Finn R."/>
            <person name="Kale V."/>
            <person name="Holt S."/>
            <person name="Cochrane G."/>
            <person name="Meng A."/>
            <person name="Brown T."/>
            <person name="Cohen L."/>
        </authorList>
    </citation>
    <scope>NUCLEOTIDE SEQUENCE</scope>
    <source>
        <strain evidence="8">CCAC1681</strain>
    </source>
</reference>
<dbReference type="GO" id="GO:0004473">
    <property type="term" value="F:malate dehydrogenase (decarboxylating) (NADP+) activity"/>
    <property type="evidence" value="ECO:0007669"/>
    <property type="project" value="TreeGrafter"/>
</dbReference>
<dbReference type="SUPFAM" id="SSF53223">
    <property type="entry name" value="Aminoacid dehydrogenase-like, N-terminal domain"/>
    <property type="match status" value="1"/>
</dbReference>
<dbReference type="SMART" id="SM00919">
    <property type="entry name" value="Malic_M"/>
    <property type="match status" value="1"/>
</dbReference>
<organism evidence="8">
    <name type="scientific">Micromonas pusilla</name>
    <name type="common">Picoplanktonic green alga</name>
    <name type="synonym">Chromulina pusilla</name>
    <dbReference type="NCBI Taxonomy" id="38833"/>
    <lineage>
        <taxon>Eukaryota</taxon>
        <taxon>Viridiplantae</taxon>
        <taxon>Chlorophyta</taxon>
        <taxon>Mamiellophyceae</taxon>
        <taxon>Mamiellales</taxon>
        <taxon>Mamiellaceae</taxon>
        <taxon>Micromonas</taxon>
    </lineage>
</organism>
<evidence type="ECO:0000256" key="2">
    <source>
        <dbReference type="PIRSR" id="PIRSR000106-1"/>
    </source>
</evidence>
<feature type="domain" description="Malic enzyme N-terminal" evidence="7">
    <location>
        <begin position="141"/>
        <end position="322"/>
    </location>
</feature>
<dbReference type="InterPro" id="IPR046346">
    <property type="entry name" value="Aminoacid_DH-like_N_sf"/>
</dbReference>
<evidence type="ECO:0000256" key="3">
    <source>
        <dbReference type="PIRSR" id="PIRSR000106-2"/>
    </source>
</evidence>
<dbReference type="PANTHER" id="PTHR23406:SF90">
    <property type="entry name" value="MALIC ENZYME-RELATED"/>
    <property type="match status" value="1"/>
</dbReference>
<dbReference type="InterPro" id="IPR037062">
    <property type="entry name" value="Malic_N_dom_sf"/>
</dbReference>
<gene>
    <name evidence="8" type="ORF">MSP1401_LOCUS612</name>
</gene>
<dbReference type="AlphaFoldDB" id="A0A7S0CPD1"/>
<comment type="similarity">
    <text evidence="1">Belongs to the malic enzymes family.</text>
</comment>
<dbReference type="Pfam" id="PF03949">
    <property type="entry name" value="Malic_M"/>
    <property type="match status" value="2"/>
</dbReference>
<feature type="region of interest" description="Disordered" evidence="5">
    <location>
        <begin position="482"/>
        <end position="511"/>
    </location>
</feature>
<dbReference type="InterPro" id="IPR012301">
    <property type="entry name" value="Malic_N_dom"/>
</dbReference>
<evidence type="ECO:0000259" key="7">
    <source>
        <dbReference type="SMART" id="SM01274"/>
    </source>
</evidence>
<protein>
    <recommendedName>
        <fullName evidence="9">Malic enzyme</fullName>
    </recommendedName>
</protein>
<accession>A0A7S0CPD1</accession>
<dbReference type="PANTHER" id="PTHR23406">
    <property type="entry name" value="MALIC ENZYME-RELATED"/>
    <property type="match status" value="1"/>
</dbReference>
<feature type="active site" description="Proton acceptor" evidence="2">
    <location>
        <position position="235"/>
    </location>
</feature>
<dbReference type="GO" id="GO:0051287">
    <property type="term" value="F:NAD binding"/>
    <property type="evidence" value="ECO:0007669"/>
    <property type="project" value="InterPro"/>
</dbReference>
<dbReference type="PIRSF" id="PIRSF000106">
    <property type="entry name" value="ME"/>
    <property type="match status" value="1"/>
</dbReference>
<dbReference type="NCBIfam" id="NF010052">
    <property type="entry name" value="PRK13529.1"/>
    <property type="match status" value="1"/>
</dbReference>
<evidence type="ECO:0000256" key="1">
    <source>
        <dbReference type="ARBA" id="ARBA00008785"/>
    </source>
</evidence>
<dbReference type="SMART" id="SM01274">
    <property type="entry name" value="malic"/>
    <property type="match status" value="1"/>
</dbReference>
<proteinExistence type="inferred from homology"/>
<keyword evidence="4" id="KW-0479">Metal-binding</keyword>
<dbReference type="InterPro" id="IPR036291">
    <property type="entry name" value="NAD(P)-bd_dom_sf"/>
</dbReference>
<dbReference type="SUPFAM" id="SSF51735">
    <property type="entry name" value="NAD(P)-binding Rossmann-fold domains"/>
    <property type="match status" value="2"/>
</dbReference>
<feature type="active site" description="Proton donor" evidence="2">
    <location>
        <position position="164"/>
    </location>
</feature>
<feature type="binding site" evidence="3">
    <location>
        <position position="217"/>
    </location>
    <ligand>
        <name>(S)-malate</name>
        <dbReference type="ChEBI" id="CHEBI:15589"/>
    </ligand>
</feature>
<feature type="domain" description="Malic enzyme NAD-binding" evidence="6">
    <location>
        <begin position="332"/>
        <end position="652"/>
    </location>
</feature>
<dbReference type="Gene3D" id="3.40.50.720">
    <property type="entry name" value="NAD(P)-binding Rossmann-like Domain"/>
    <property type="match status" value="2"/>
</dbReference>
<feature type="region of interest" description="Disordered" evidence="5">
    <location>
        <begin position="41"/>
        <end position="64"/>
    </location>
</feature>
<name>A0A7S0CPD1_MICPS</name>
<dbReference type="InterPro" id="IPR001891">
    <property type="entry name" value="Malic_OxRdtase"/>
</dbReference>
<dbReference type="InterPro" id="IPR012302">
    <property type="entry name" value="Malic_NAD-bd"/>
</dbReference>
<evidence type="ECO:0000259" key="6">
    <source>
        <dbReference type="SMART" id="SM00919"/>
    </source>
</evidence>
<dbReference type="Pfam" id="PF00390">
    <property type="entry name" value="malic"/>
    <property type="match status" value="1"/>
</dbReference>
<dbReference type="PRINTS" id="PR00072">
    <property type="entry name" value="MALOXRDTASE"/>
</dbReference>
<feature type="binding site" evidence="4">
    <location>
        <position position="331"/>
    </location>
    <ligand>
        <name>a divalent metal cation</name>
        <dbReference type="ChEBI" id="CHEBI:60240"/>
    </ligand>
</feature>
<feature type="binding site" evidence="4">
    <location>
        <position position="308"/>
    </location>
    <ligand>
        <name>a divalent metal cation</name>
        <dbReference type="ChEBI" id="CHEBI:60240"/>
    </ligand>
</feature>
<dbReference type="GO" id="GO:0046872">
    <property type="term" value="F:metal ion binding"/>
    <property type="evidence" value="ECO:0007669"/>
    <property type="project" value="UniProtKB-KW"/>
</dbReference>
<comment type="cofactor">
    <cofactor evidence="4">
        <name>Mg(2+)</name>
        <dbReference type="ChEBI" id="CHEBI:18420"/>
    </cofactor>
    <cofactor evidence="4">
        <name>Mn(2+)</name>
        <dbReference type="ChEBI" id="CHEBI:29035"/>
    </cofactor>
    <text evidence="4">Divalent metal cations. Prefers magnesium or manganese.</text>
</comment>
<dbReference type="EMBL" id="HBEN01000725">
    <property type="protein sequence ID" value="CAD8429864.1"/>
    <property type="molecule type" value="Transcribed_RNA"/>
</dbReference>
<dbReference type="GO" id="GO:0006108">
    <property type="term" value="P:malate metabolic process"/>
    <property type="evidence" value="ECO:0007669"/>
    <property type="project" value="TreeGrafter"/>
</dbReference>
<evidence type="ECO:0008006" key="9">
    <source>
        <dbReference type="Google" id="ProtNLM"/>
    </source>
</evidence>
<evidence type="ECO:0000256" key="4">
    <source>
        <dbReference type="PIRSR" id="PIRSR000106-3"/>
    </source>
</evidence>
<evidence type="ECO:0000313" key="8">
    <source>
        <dbReference type="EMBL" id="CAD8429864.1"/>
    </source>
</evidence>
<evidence type="ECO:0000256" key="5">
    <source>
        <dbReference type="SAM" id="MobiDB-lite"/>
    </source>
</evidence>
<dbReference type="Gene3D" id="3.40.50.10380">
    <property type="entry name" value="Malic enzyme, N-terminal domain"/>
    <property type="match status" value="1"/>
</dbReference>
<sequence length="690" mass="75179">MSPSLRTTASRLVASAATSSRNAPLACLRVPARAFRATGCSRSWGDEEDPSPGPTRWSSTHEDTPTLTPWVRQVISGVELLRNARYNKGMSFSDDEREKMHMQGLLPPAKFNQHTQVKRVMRNVRALQSPIQQHLHLVGLLERNERLFHKTLVDHVEELLPVVYTPTVGQVCKTFSELFTRPRGLYITARDKGMIHRIMKNWPEKRVKLIVVTDGERVMGLGDLGVQGMGVAVSKTMLYTAIGGVDPADILAVCLDVGTNNESLLNDPLYIGTKQRRVTGDAYDELLDEFVEAAKRRFGERCVVQFEDFSNANGKRLLERYATQAAVFNDDIHGVAATTLAGVIASGKKTRLAVHEHTYLIAGAGETGHGIGEILAEYVARDTQTTVAEARRRIWMVDSGGLVTRQRAEVEEDLALHKLPYAHDGMPECGTVLEAVRAVKPTALIGVRRHKHSLRVGALAGPEGDAFEGYREDSAGGVAGVAEMSTRSVEERGEGGDKKGGKSDGRVQSGPPRLFTADVLRAMGENTKNPLIFALSRPEGIAECLAQDAYDATDGRCVFASGCPVEPFVDKTSGKQIAPRPSTSAYVFPGFALGLTLAEANRVRSPMFLAAAEAVADLVTDEDLERGAVYPRVARLREVAAHVAAKVASKCFEMDGVATGSSPGKNKQSHERLVALAKKSMYDPAYRCYM</sequence>
<feature type="binding site" evidence="4">
    <location>
        <position position="307"/>
    </location>
    <ligand>
        <name>a divalent metal cation</name>
        <dbReference type="ChEBI" id="CHEBI:60240"/>
    </ligand>
</feature>
<dbReference type="GO" id="GO:0009507">
    <property type="term" value="C:chloroplast"/>
    <property type="evidence" value="ECO:0007669"/>
    <property type="project" value="TreeGrafter"/>
</dbReference>